<accession>I2GXB6</accession>
<dbReference type="OrthoDB" id="4054682at2759"/>
<feature type="compositionally biased region" description="Low complexity" evidence="1">
    <location>
        <begin position="1"/>
        <end position="45"/>
    </location>
</feature>
<gene>
    <name evidence="2" type="primary">TBLA0A09850</name>
    <name evidence="2" type="ORF">TBLA_0A09850</name>
</gene>
<feature type="compositionally biased region" description="Polar residues" evidence="1">
    <location>
        <begin position="46"/>
        <end position="62"/>
    </location>
</feature>
<feature type="region of interest" description="Disordered" evidence="1">
    <location>
        <begin position="1"/>
        <end position="73"/>
    </location>
</feature>
<organism evidence="2 3">
    <name type="scientific">Henningerozyma blattae (strain ATCC 34711 / CBS 6284 / DSM 70876 / NBRC 10599 / NRRL Y-10934 / UCD 77-7)</name>
    <name type="common">Yeast</name>
    <name type="synonym">Tetrapisispora blattae</name>
    <dbReference type="NCBI Taxonomy" id="1071380"/>
    <lineage>
        <taxon>Eukaryota</taxon>
        <taxon>Fungi</taxon>
        <taxon>Dikarya</taxon>
        <taxon>Ascomycota</taxon>
        <taxon>Saccharomycotina</taxon>
        <taxon>Saccharomycetes</taxon>
        <taxon>Saccharomycetales</taxon>
        <taxon>Saccharomycetaceae</taxon>
        <taxon>Henningerozyma</taxon>
    </lineage>
</organism>
<dbReference type="EMBL" id="HE806316">
    <property type="protein sequence ID" value="CCH58768.1"/>
    <property type="molecule type" value="Genomic_DNA"/>
</dbReference>
<proteinExistence type="predicted"/>
<evidence type="ECO:0000256" key="1">
    <source>
        <dbReference type="SAM" id="MobiDB-lite"/>
    </source>
</evidence>
<evidence type="ECO:0000313" key="2">
    <source>
        <dbReference type="EMBL" id="CCH58768.1"/>
    </source>
</evidence>
<name>I2GXB6_HENB6</name>
<feature type="region of interest" description="Disordered" evidence="1">
    <location>
        <begin position="120"/>
        <end position="148"/>
    </location>
</feature>
<dbReference type="InParanoid" id="I2GXB6"/>
<feature type="compositionally biased region" description="Polar residues" evidence="1">
    <location>
        <begin position="128"/>
        <end position="148"/>
    </location>
</feature>
<dbReference type="GeneID" id="14493520"/>
<dbReference type="eggNOG" id="ENOG502SDVQ">
    <property type="taxonomic scope" value="Eukaryota"/>
</dbReference>
<evidence type="ECO:0000313" key="3">
    <source>
        <dbReference type="Proteomes" id="UP000002866"/>
    </source>
</evidence>
<sequence>MSQDSSITSSASTPAIESSPIEKTSTVSSTSNSTNSNSTNNLTTSPQKNKLGNSNKAQNNMNKKAFEEQKKHVLPWDNTEHEVPIKSFTGYEVNFNGWIRKDIREERRGKNGQVSIFNNIEQDEAGKNESSMKQILQEANASKQTNTD</sequence>
<protein>
    <submittedName>
        <fullName evidence="2">Uncharacterized protein</fullName>
    </submittedName>
</protein>
<keyword evidence="3" id="KW-1185">Reference proteome</keyword>
<dbReference type="KEGG" id="tbl:TBLA_0A09850"/>
<dbReference type="AlphaFoldDB" id="I2GXB6"/>
<dbReference type="HOGENOM" id="CLU_1760014_0_0_1"/>
<dbReference type="STRING" id="1071380.I2GXB6"/>
<dbReference type="Proteomes" id="UP000002866">
    <property type="component" value="Chromosome 1"/>
</dbReference>
<dbReference type="RefSeq" id="XP_004178287.1">
    <property type="nucleotide sequence ID" value="XM_004178239.1"/>
</dbReference>
<reference evidence="2 3" key="1">
    <citation type="journal article" date="2011" name="Proc. Natl. Acad. Sci. U.S.A.">
        <title>Evolutionary erosion of yeast sex chromosomes by mating-type switching accidents.</title>
        <authorList>
            <person name="Gordon J.L."/>
            <person name="Armisen D."/>
            <person name="Proux-Wera E."/>
            <person name="Oheigeartaigh S.S."/>
            <person name="Byrne K.P."/>
            <person name="Wolfe K.H."/>
        </authorList>
    </citation>
    <scope>NUCLEOTIDE SEQUENCE [LARGE SCALE GENOMIC DNA]</scope>
    <source>
        <strain evidence="3">ATCC 34711 / CBS 6284 / DSM 70876 / NBRC 10599 / NRRL Y-10934 / UCD 77-7</strain>
    </source>
</reference>